<dbReference type="EMBL" id="CP108253">
    <property type="protein sequence ID" value="WTU38729.1"/>
    <property type="molecule type" value="Genomic_DNA"/>
</dbReference>
<dbReference type="InterPro" id="IPR016166">
    <property type="entry name" value="FAD-bd_PCMH"/>
</dbReference>
<dbReference type="SUPFAM" id="SSF55103">
    <property type="entry name" value="FAD-linked oxidases, C-terminal domain"/>
    <property type="match status" value="1"/>
</dbReference>
<evidence type="ECO:0000256" key="5">
    <source>
        <dbReference type="ARBA" id="ARBA00023002"/>
    </source>
</evidence>
<comment type="cofactor">
    <cofactor evidence="1">
        <name>FAD</name>
        <dbReference type="ChEBI" id="CHEBI:57692"/>
    </cofactor>
</comment>
<dbReference type="Gene3D" id="3.30.43.10">
    <property type="entry name" value="Uridine Diphospho-n-acetylenolpyruvylglucosamine Reductase, domain 2"/>
    <property type="match status" value="1"/>
</dbReference>
<protein>
    <submittedName>
        <fullName evidence="7">FAD-binding oxidoreductase</fullName>
    </submittedName>
</protein>
<comment type="similarity">
    <text evidence="2">Belongs to the oxygen-dependent FAD-linked oxidoreductase family.</text>
</comment>
<keyword evidence="5" id="KW-0560">Oxidoreductase</keyword>
<gene>
    <name evidence="7" type="ORF">OHV25_03690</name>
</gene>
<dbReference type="PANTHER" id="PTHR42973:SF39">
    <property type="entry name" value="FAD-BINDING PCMH-TYPE DOMAIN-CONTAINING PROTEIN"/>
    <property type="match status" value="1"/>
</dbReference>
<dbReference type="InterPro" id="IPR012951">
    <property type="entry name" value="BBE"/>
</dbReference>
<dbReference type="InterPro" id="IPR050416">
    <property type="entry name" value="FAD-linked_Oxidoreductase"/>
</dbReference>
<feature type="domain" description="FAD-binding PCMH-type" evidence="6">
    <location>
        <begin position="42"/>
        <end position="212"/>
    </location>
</feature>
<evidence type="ECO:0000256" key="2">
    <source>
        <dbReference type="ARBA" id="ARBA00005466"/>
    </source>
</evidence>
<proteinExistence type="inferred from homology"/>
<evidence type="ECO:0000256" key="4">
    <source>
        <dbReference type="ARBA" id="ARBA00022827"/>
    </source>
</evidence>
<name>A0AAU2GTN7_9ACTN</name>
<reference evidence="7" key="1">
    <citation type="submission" date="2022-10" db="EMBL/GenBank/DDBJ databases">
        <title>The complete genomes of actinobacterial strains from the NBC collection.</title>
        <authorList>
            <person name="Joergensen T.S."/>
            <person name="Alvarez Arevalo M."/>
            <person name="Sterndorff E.B."/>
            <person name="Faurdal D."/>
            <person name="Vuksanovic O."/>
            <person name="Mourched A.-S."/>
            <person name="Charusanti P."/>
            <person name="Shaw S."/>
            <person name="Blin K."/>
            <person name="Weber T."/>
        </authorList>
    </citation>
    <scope>NUCLEOTIDE SEQUENCE</scope>
    <source>
        <strain evidence="7">NBC_00060</strain>
    </source>
</reference>
<dbReference type="Pfam" id="PF08031">
    <property type="entry name" value="BBE"/>
    <property type="match status" value="1"/>
</dbReference>
<evidence type="ECO:0000256" key="1">
    <source>
        <dbReference type="ARBA" id="ARBA00001974"/>
    </source>
</evidence>
<dbReference type="Gene3D" id="3.30.465.10">
    <property type="match status" value="1"/>
</dbReference>
<dbReference type="PROSITE" id="PS00862">
    <property type="entry name" value="OX2_COVAL_FAD"/>
    <property type="match status" value="1"/>
</dbReference>
<dbReference type="AlphaFoldDB" id="A0AAU2GTN7"/>
<dbReference type="InterPro" id="IPR016164">
    <property type="entry name" value="FAD-linked_Oxase-like_C"/>
</dbReference>
<dbReference type="Gene3D" id="3.40.462.20">
    <property type="match status" value="1"/>
</dbReference>
<dbReference type="InterPro" id="IPR036318">
    <property type="entry name" value="FAD-bd_PCMH-like_sf"/>
</dbReference>
<keyword evidence="3" id="KW-0285">Flavoprotein</keyword>
<dbReference type="GO" id="GO:0016491">
    <property type="term" value="F:oxidoreductase activity"/>
    <property type="evidence" value="ECO:0007669"/>
    <property type="project" value="UniProtKB-KW"/>
</dbReference>
<dbReference type="Pfam" id="PF01565">
    <property type="entry name" value="FAD_binding_4"/>
    <property type="match status" value="1"/>
</dbReference>
<dbReference type="GO" id="GO:0071949">
    <property type="term" value="F:FAD binding"/>
    <property type="evidence" value="ECO:0007669"/>
    <property type="project" value="InterPro"/>
</dbReference>
<evidence type="ECO:0000313" key="7">
    <source>
        <dbReference type="EMBL" id="WTU38729.1"/>
    </source>
</evidence>
<evidence type="ECO:0000256" key="3">
    <source>
        <dbReference type="ARBA" id="ARBA00022630"/>
    </source>
</evidence>
<dbReference type="InterPro" id="IPR006094">
    <property type="entry name" value="Oxid_FAD_bind_N"/>
</dbReference>
<accession>A0AAU2GTN7</accession>
<evidence type="ECO:0000259" key="6">
    <source>
        <dbReference type="PROSITE" id="PS51387"/>
    </source>
</evidence>
<dbReference type="InterPro" id="IPR016167">
    <property type="entry name" value="FAD-bd_PCMH_sub1"/>
</dbReference>
<dbReference type="InterPro" id="IPR016169">
    <property type="entry name" value="FAD-bd_PCMH_sub2"/>
</dbReference>
<dbReference type="PANTHER" id="PTHR42973">
    <property type="entry name" value="BINDING OXIDOREDUCTASE, PUTATIVE (AFU_ORTHOLOGUE AFUA_1G17690)-RELATED"/>
    <property type="match status" value="1"/>
</dbReference>
<dbReference type="PROSITE" id="PS51387">
    <property type="entry name" value="FAD_PCMH"/>
    <property type="match status" value="1"/>
</dbReference>
<organism evidence="7">
    <name type="scientific">Streptomyces sp. NBC_00060</name>
    <dbReference type="NCBI Taxonomy" id="2975636"/>
    <lineage>
        <taxon>Bacteria</taxon>
        <taxon>Bacillati</taxon>
        <taxon>Actinomycetota</taxon>
        <taxon>Actinomycetes</taxon>
        <taxon>Kitasatosporales</taxon>
        <taxon>Streptomycetaceae</taxon>
        <taxon>Streptomyces</taxon>
    </lineage>
</organism>
<dbReference type="InterPro" id="IPR006093">
    <property type="entry name" value="Oxy_OxRdtase_FAD_BS"/>
</dbReference>
<sequence length="472" mass="51742">MRSPALEDSPAIEQLRTALRGQLITPADPEYDTVRRVFNAMIDRRPALIVRCLDTADVLAALAHAREAGLPIAVRGGGHSIAGHGTCDGGLLVDLSLMRGVYVDPARRTVRAQAGATLGDVDRESQVHGLAVPSGQVSETGIAGLTLSGGMGMLQRKYGLTCDNLLSVDMVTVNGELVTASAEQNTELFWAVRGGGGNFGIVTSFEYQAHPVGPMMLAGIVAYPVEEAPAVLEFLHQEIADTPDELSTDVVFLRVPDLEFFPSEHRGRPVVAFFLRYAGDVEEGWEVVRRFREFGEPLIDVVAPMPLVHVQSMLDPANPRDHQQYWTSEFLPEFGPDERETVARIGADLPSPETVLQVIPFDAAPTRVPADATAFAHREESWLIHVVGQWADPADNDRCRGWVREAGAQLRAFGTGAAYLNLLSEDDADMRVNAFWNDARLRRLSRVKAQYDPDNLLRFNHNIPPTPAEDER</sequence>
<keyword evidence="4" id="KW-0274">FAD</keyword>
<dbReference type="SUPFAM" id="SSF56176">
    <property type="entry name" value="FAD-binding/transporter-associated domain-like"/>
    <property type="match status" value="1"/>
</dbReference>